<name>A0AAD4F4N4_9PEZI</name>
<reference evidence="2" key="1">
    <citation type="submission" date="2023-02" db="EMBL/GenBank/DDBJ databases">
        <authorList>
            <person name="Palmer J.M."/>
        </authorList>
    </citation>
    <scope>NUCLEOTIDE SEQUENCE</scope>
    <source>
        <strain evidence="2">FW57</strain>
    </source>
</reference>
<evidence type="ECO:0000256" key="1">
    <source>
        <dbReference type="SAM" id="MobiDB-lite"/>
    </source>
</evidence>
<gene>
    <name evidence="2" type="ORF">NEMBOFW57_003084</name>
</gene>
<feature type="compositionally biased region" description="Polar residues" evidence="1">
    <location>
        <begin position="12"/>
        <end position="37"/>
    </location>
</feature>
<feature type="region of interest" description="Disordered" evidence="1">
    <location>
        <begin position="126"/>
        <end position="162"/>
    </location>
</feature>
<evidence type="ECO:0000313" key="3">
    <source>
        <dbReference type="Proteomes" id="UP001197093"/>
    </source>
</evidence>
<feature type="region of interest" description="Disordered" evidence="1">
    <location>
        <begin position="1"/>
        <end position="101"/>
    </location>
</feature>
<comment type="caution">
    <text evidence="2">The sequence shown here is derived from an EMBL/GenBank/DDBJ whole genome shotgun (WGS) entry which is preliminary data.</text>
</comment>
<accession>A0AAD4F4N4</accession>
<protein>
    <submittedName>
        <fullName evidence="2">Uncharacterized protein</fullName>
    </submittedName>
</protein>
<evidence type="ECO:0000313" key="2">
    <source>
        <dbReference type="EMBL" id="KAG7293039.1"/>
    </source>
</evidence>
<sequence length="162" mass="16646">MAPTPPKAQSVGIPSNESDKNPSQGPQAAPLPSSSSVGDHLAQNRRGQMKRFTSDGLHHGGAVPTGRIANKNLLSSATPSECKGQQQQQQQQGEQTASALEANLSNLESKLDEILASFGVTAAELDALEEEEKQGQKTGGADGDRAGDGKSAAAAESKEGDA</sequence>
<proteinExistence type="predicted"/>
<organism evidence="2 3">
    <name type="scientific">Staphylotrichum longicolle</name>
    <dbReference type="NCBI Taxonomy" id="669026"/>
    <lineage>
        <taxon>Eukaryota</taxon>
        <taxon>Fungi</taxon>
        <taxon>Dikarya</taxon>
        <taxon>Ascomycota</taxon>
        <taxon>Pezizomycotina</taxon>
        <taxon>Sordariomycetes</taxon>
        <taxon>Sordariomycetidae</taxon>
        <taxon>Sordariales</taxon>
        <taxon>Chaetomiaceae</taxon>
        <taxon>Staphylotrichum</taxon>
    </lineage>
</organism>
<dbReference type="Proteomes" id="UP001197093">
    <property type="component" value="Unassembled WGS sequence"/>
</dbReference>
<keyword evidence="3" id="KW-1185">Reference proteome</keyword>
<dbReference type="AlphaFoldDB" id="A0AAD4F4N4"/>
<dbReference type="EMBL" id="JAHCVI010000001">
    <property type="protein sequence ID" value="KAG7293039.1"/>
    <property type="molecule type" value="Genomic_DNA"/>
</dbReference>